<keyword evidence="2" id="KW-1185">Reference proteome</keyword>
<sequence>MDLNTKENEMTIFDILTNPISLYIFCPNYLQYQKMNSLEYLQISTLLDFIKFCSQMINSFHNNNIRIDQKLIRYIINNYDIYIFVDDITEQFSDRLNNDDEENLAIDLASDIVSG</sequence>
<dbReference type="EnsemblMetazoa" id="OVOC3752.1">
    <property type="protein sequence ID" value="OVOC3752.1"/>
    <property type="gene ID" value="WBGene00240561"/>
</dbReference>
<evidence type="ECO:0000313" key="1">
    <source>
        <dbReference type="EnsemblMetazoa" id="OVOC3752.1"/>
    </source>
</evidence>
<proteinExistence type="predicted"/>
<dbReference type="AlphaFoldDB" id="A0A8R1TRT8"/>
<evidence type="ECO:0000313" key="2">
    <source>
        <dbReference type="Proteomes" id="UP000024404"/>
    </source>
</evidence>
<reference evidence="2" key="1">
    <citation type="submission" date="2013-10" db="EMBL/GenBank/DDBJ databases">
        <title>Genome sequencing of Onchocerca volvulus.</title>
        <authorList>
            <person name="Cotton J."/>
            <person name="Tsai J."/>
            <person name="Stanley E."/>
            <person name="Tracey A."/>
            <person name="Holroyd N."/>
            <person name="Lustigman S."/>
            <person name="Berriman M."/>
        </authorList>
    </citation>
    <scope>NUCLEOTIDE SEQUENCE</scope>
</reference>
<protein>
    <submittedName>
        <fullName evidence="1">Uncharacterized protein</fullName>
    </submittedName>
</protein>
<reference evidence="1" key="2">
    <citation type="submission" date="2022-06" db="UniProtKB">
        <authorList>
            <consortium name="EnsemblMetazoa"/>
        </authorList>
    </citation>
    <scope>IDENTIFICATION</scope>
</reference>
<dbReference type="EMBL" id="CMVM020000121">
    <property type="status" value="NOT_ANNOTATED_CDS"/>
    <property type="molecule type" value="Genomic_DNA"/>
</dbReference>
<organism evidence="1 2">
    <name type="scientific">Onchocerca volvulus</name>
    <dbReference type="NCBI Taxonomy" id="6282"/>
    <lineage>
        <taxon>Eukaryota</taxon>
        <taxon>Metazoa</taxon>
        <taxon>Ecdysozoa</taxon>
        <taxon>Nematoda</taxon>
        <taxon>Chromadorea</taxon>
        <taxon>Rhabditida</taxon>
        <taxon>Spirurina</taxon>
        <taxon>Spiruromorpha</taxon>
        <taxon>Filarioidea</taxon>
        <taxon>Onchocercidae</taxon>
        <taxon>Onchocerca</taxon>
    </lineage>
</organism>
<accession>A0A8R1TRT8</accession>
<dbReference type="Proteomes" id="UP000024404">
    <property type="component" value="Unassembled WGS sequence"/>
</dbReference>
<name>A0A8R1TRT8_ONCVO</name>